<gene>
    <name evidence="1" type="ORF">SAMN04488071_1877</name>
</gene>
<accession>A0A1G6ZMJ2</accession>
<name>A0A1G6ZMJ2_9PROT</name>
<sequence length="124" mass="13839">MAIDLTWMDDCVEVHVDGDFPNQMVAMNKAITGDPRHKKISRMLINALDADHFYADDHLVGTMAEMDVMAYDGAPRMRLAVVTDNPKMAGIVQTYAAHYESLKPGAVVSKVFDNLAEARVWLRT</sequence>
<evidence type="ECO:0008006" key="3">
    <source>
        <dbReference type="Google" id="ProtNLM"/>
    </source>
</evidence>
<dbReference type="RefSeq" id="WP_068304437.1">
    <property type="nucleotide sequence ID" value="NZ_FNAK01000004.1"/>
</dbReference>
<dbReference type="Proteomes" id="UP000183685">
    <property type="component" value="Unassembled WGS sequence"/>
</dbReference>
<evidence type="ECO:0000313" key="2">
    <source>
        <dbReference type="Proteomes" id="UP000183685"/>
    </source>
</evidence>
<organism evidence="1 2">
    <name type="scientific">Kordiimonas lacus</name>
    <dbReference type="NCBI Taxonomy" id="637679"/>
    <lineage>
        <taxon>Bacteria</taxon>
        <taxon>Pseudomonadati</taxon>
        <taxon>Pseudomonadota</taxon>
        <taxon>Alphaproteobacteria</taxon>
        <taxon>Kordiimonadales</taxon>
        <taxon>Kordiimonadaceae</taxon>
        <taxon>Kordiimonas</taxon>
    </lineage>
</organism>
<dbReference type="EMBL" id="FNAK01000004">
    <property type="protein sequence ID" value="SDE03829.1"/>
    <property type="molecule type" value="Genomic_DNA"/>
</dbReference>
<protein>
    <recommendedName>
        <fullName evidence="3">SpoIIAA-like</fullName>
    </recommendedName>
</protein>
<dbReference type="OrthoDB" id="9888666at2"/>
<evidence type="ECO:0000313" key="1">
    <source>
        <dbReference type="EMBL" id="SDE03829.1"/>
    </source>
</evidence>
<dbReference type="STRING" id="637679.GCA_001550055_01978"/>
<reference evidence="1 2" key="1">
    <citation type="submission" date="2016-10" db="EMBL/GenBank/DDBJ databases">
        <authorList>
            <person name="de Groot N.N."/>
        </authorList>
    </citation>
    <scope>NUCLEOTIDE SEQUENCE [LARGE SCALE GENOMIC DNA]</scope>
    <source>
        <strain evidence="1 2">CGMCC 1.9109</strain>
    </source>
</reference>
<dbReference type="AlphaFoldDB" id="A0A1G6ZMJ2"/>
<proteinExistence type="predicted"/>
<keyword evidence="2" id="KW-1185">Reference proteome</keyword>